<keyword evidence="3" id="KW-0540">Nuclease</keyword>
<dbReference type="AlphaFoldDB" id="A0A814ZQV8"/>
<keyword evidence="6 9" id="KW-1133">Transmembrane helix</keyword>
<dbReference type="Pfam" id="PF03159">
    <property type="entry name" value="XRN_N"/>
    <property type="match status" value="1"/>
</dbReference>
<dbReference type="PROSITE" id="PS50262">
    <property type="entry name" value="G_PROTEIN_RECEP_F1_2"/>
    <property type="match status" value="1"/>
</dbReference>
<dbReference type="GO" id="GO:0016020">
    <property type="term" value="C:membrane"/>
    <property type="evidence" value="ECO:0007669"/>
    <property type="project" value="UniProtKB-SubCell"/>
</dbReference>
<evidence type="ECO:0000313" key="12">
    <source>
        <dbReference type="Proteomes" id="UP000663860"/>
    </source>
</evidence>
<dbReference type="PANTHER" id="PTHR12341:SF41">
    <property type="entry name" value="5'-3' EXORIBONUCLEASE 2"/>
    <property type="match status" value="1"/>
</dbReference>
<feature type="region of interest" description="Disordered" evidence="8">
    <location>
        <begin position="876"/>
        <end position="918"/>
    </location>
</feature>
<dbReference type="InterPro" id="IPR041412">
    <property type="entry name" value="Xrn1_helical"/>
</dbReference>
<evidence type="ECO:0000259" key="10">
    <source>
        <dbReference type="PROSITE" id="PS50262"/>
    </source>
</evidence>
<dbReference type="SUPFAM" id="SSF81321">
    <property type="entry name" value="Family A G protein-coupled receptor-like"/>
    <property type="match status" value="1"/>
</dbReference>
<keyword evidence="7 9" id="KW-0472">Membrane</keyword>
<dbReference type="CDD" id="cd18673">
    <property type="entry name" value="PIN_XRN1-2-like"/>
    <property type="match status" value="1"/>
</dbReference>
<sequence length="918" mass="106949">MASSIILQIIPKYGLYSDCITFAFGFIGNLLNLLVFVYLKCFRDQRCTFYLIIEIISVFINRSLSLSLDISASVYQSDLPTTSLIWCRIRTIVLGTTILTSYSMVCLAAIDQFFSTSYQLYLRQLFTFKLARFLVFLLIPIWFLHSLLFAFFYSIHPSAGCIIWNIIWIRYTTFFFYPFLLGFLPIIFASSFSFLAYQNVRRIVRRQIPIERRRFDRQITAMVLIRVVFFVCLILPHCCYRIYLINTYFIQTNSLQYAIGQLIQVLAGSLTNAQYGCHSLYLDLNHIIHKYAESNDKNQIIKDVIEHIDRLVRSIKPSQLLYIAMDGVAPKARMPHQRTKRFLKSKNIPDREVNRFETNEQHKLEKKTFDECNIKPGTEFTCQLSKCLRYFIRNRMHTEEDWRSVNVILSDANVPGEGEHKIINFIRQQRHQQNNTNGTFHVVYSSDSDLVLLGLLTHEPQMKVLCEVCANCEKIGYHAKDCNTNKSSSTPGSNTKTNYAVIHLPKLINNLKSQNYDSPVFLKNLERFVDDWVLICLLFGNDFLPKSHSIDFFDKSIITMDHLMDAYREALTKNNDYLTKNGTITKDCLLTLMEKVGGKDKDGKYRRPLYYEDKFRRPLYYKDKFGFNATDLNTFSNKVATDYVQGLYWVFQYYSKGPPSWNWYYPHHYAPLAYDFSNVKNLDLKFDPPGEPVRPFEQMMATFSPKNVDYLPLAWQPIMTEEIFDISKFYPTEFVVDPNGKERSSQYVVLIPFIDKETLSTALKDFTSKLTPEEEKRNRLDYDSLFIHSSHSIHQQFRKSSDANKKPIITEENPVQLQDISDCKLVGHGWTDDTGDISNLNADEEAILSDYKNIPNDEVILLKYCHCSFRSESVESEKHNNVRFRTTTNQPSQRSTVQPQQQASKSAPWCKPPPTHQN</sequence>
<feature type="domain" description="G-protein coupled receptors family 1 profile" evidence="10">
    <location>
        <begin position="28"/>
        <end position="236"/>
    </location>
</feature>
<evidence type="ECO:0000256" key="2">
    <source>
        <dbReference type="ARBA" id="ARBA00022692"/>
    </source>
</evidence>
<evidence type="ECO:0000256" key="3">
    <source>
        <dbReference type="ARBA" id="ARBA00022722"/>
    </source>
</evidence>
<feature type="transmembrane region" description="Helical" evidence="9">
    <location>
        <begin position="218"/>
        <end position="236"/>
    </location>
</feature>
<comment type="caution">
    <text evidence="11">The sequence shown here is derived from an EMBL/GenBank/DDBJ whole genome shotgun (WGS) entry which is preliminary data.</text>
</comment>
<evidence type="ECO:0000256" key="5">
    <source>
        <dbReference type="ARBA" id="ARBA00022839"/>
    </source>
</evidence>
<evidence type="ECO:0000256" key="6">
    <source>
        <dbReference type="ARBA" id="ARBA00022989"/>
    </source>
</evidence>
<feature type="transmembrane region" description="Helical" evidence="9">
    <location>
        <begin position="130"/>
        <end position="155"/>
    </location>
</feature>
<dbReference type="GO" id="GO:0000956">
    <property type="term" value="P:nuclear-transcribed mRNA catabolic process"/>
    <property type="evidence" value="ECO:0007669"/>
    <property type="project" value="TreeGrafter"/>
</dbReference>
<keyword evidence="5" id="KW-0269">Exonuclease</keyword>
<dbReference type="GO" id="GO:0003723">
    <property type="term" value="F:RNA binding"/>
    <property type="evidence" value="ECO:0007669"/>
    <property type="project" value="TreeGrafter"/>
</dbReference>
<comment type="subcellular location">
    <subcellularLocation>
        <location evidence="1">Membrane</location>
    </subcellularLocation>
</comment>
<feature type="transmembrane region" description="Helical" evidence="9">
    <location>
        <begin position="175"/>
        <end position="197"/>
    </location>
</feature>
<proteinExistence type="predicted"/>
<dbReference type="InterPro" id="IPR017452">
    <property type="entry name" value="GPCR_Rhodpsn_7TM"/>
</dbReference>
<evidence type="ECO:0000313" key="11">
    <source>
        <dbReference type="EMBL" id="CAF1247299.1"/>
    </source>
</evidence>
<accession>A0A814ZQV8</accession>
<gene>
    <name evidence="11" type="ORF">IZO911_LOCUS31144</name>
</gene>
<dbReference type="PANTHER" id="PTHR12341">
    <property type="entry name" value="5'-&gt;3' EXORIBONUCLEASE"/>
    <property type="match status" value="1"/>
</dbReference>
<dbReference type="GO" id="GO:0005634">
    <property type="term" value="C:nucleus"/>
    <property type="evidence" value="ECO:0007669"/>
    <property type="project" value="TreeGrafter"/>
</dbReference>
<dbReference type="InterPro" id="IPR027073">
    <property type="entry name" value="5_3_exoribonuclease"/>
</dbReference>
<dbReference type="Proteomes" id="UP000663860">
    <property type="component" value="Unassembled WGS sequence"/>
</dbReference>
<keyword evidence="2 9" id="KW-0812">Transmembrane</keyword>
<organism evidence="11 12">
    <name type="scientific">Adineta steineri</name>
    <dbReference type="NCBI Taxonomy" id="433720"/>
    <lineage>
        <taxon>Eukaryota</taxon>
        <taxon>Metazoa</taxon>
        <taxon>Spiralia</taxon>
        <taxon>Gnathifera</taxon>
        <taxon>Rotifera</taxon>
        <taxon>Eurotatoria</taxon>
        <taxon>Bdelloidea</taxon>
        <taxon>Adinetida</taxon>
        <taxon>Adinetidae</taxon>
        <taxon>Adineta</taxon>
    </lineage>
</organism>
<evidence type="ECO:0000256" key="4">
    <source>
        <dbReference type="ARBA" id="ARBA00022801"/>
    </source>
</evidence>
<evidence type="ECO:0000256" key="7">
    <source>
        <dbReference type="ARBA" id="ARBA00023136"/>
    </source>
</evidence>
<feature type="transmembrane region" description="Helical" evidence="9">
    <location>
        <begin position="20"/>
        <end position="39"/>
    </location>
</feature>
<dbReference type="Pfam" id="PF17846">
    <property type="entry name" value="XRN_M"/>
    <property type="match status" value="2"/>
</dbReference>
<evidence type="ECO:0000256" key="8">
    <source>
        <dbReference type="SAM" id="MobiDB-lite"/>
    </source>
</evidence>
<evidence type="ECO:0000256" key="9">
    <source>
        <dbReference type="SAM" id="Phobius"/>
    </source>
</evidence>
<dbReference type="Gene3D" id="3.40.50.12390">
    <property type="match status" value="2"/>
</dbReference>
<dbReference type="EMBL" id="CAJNOE010000502">
    <property type="protein sequence ID" value="CAF1247299.1"/>
    <property type="molecule type" value="Genomic_DNA"/>
</dbReference>
<dbReference type="InterPro" id="IPR004859">
    <property type="entry name" value="Xrn1_N"/>
</dbReference>
<feature type="compositionally biased region" description="Polar residues" evidence="8">
    <location>
        <begin position="883"/>
        <end position="905"/>
    </location>
</feature>
<feature type="transmembrane region" description="Helical" evidence="9">
    <location>
        <begin position="92"/>
        <end position="110"/>
    </location>
</feature>
<feature type="transmembrane region" description="Helical" evidence="9">
    <location>
        <begin position="51"/>
        <end position="72"/>
    </location>
</feature>
<dbReference type="Gene3D" id="1.25.40.1050">
    <property type="match status" value="1"/>
</dbReference>
<evidence type="ECO:0000256" key="1">
    <source>
        <dbReference type="ARBA" id="ARBA00004370"/>
    </source>
</evidence>
<dbReference type="GO" id="GO:0004534">
    <property type="term" value="F:5'-3' RNA exonuclease activity"/>
    <property type="evidence" value="ECO:0007669"/>
    <property type="project" value="TreeGrafter"/>
</dbReference>
<keyword evidence="4" id="KW-0378">Hydrolase</keyword>
<reference evidence="11" key="1">
    <citation type="submission" date="2021-02" db="EMBL/GenBank/DDBJ databases">
        <authorList>
            <person name="Nowell W R."/>
        </authorList>
    </citation>
    <scope>NUCLEOTIDE SEQUENCE</scope>
</reference>
<protein>
    <recommendedName>
        <fullName evidence="10">G-protein coupled receptors family 1 profile domain-containing protein</fullName>
    </recommendedName>
</protein>
<name>A0A814ZQV8_9BILA</name>